<sequence>MSDDDLVYWRSALFQLSSDRQFVDAVEKFVTETISGFQHAAQEQAKRLWELDLQAMDILP</sequence>
<dbReference type="EMBL" id="LR134238">
    <property type="protein sequence ID" value="VED11221.1"/>
    <property type="molecule type" value="Genomic_DNA"/>
</dbReference>
<organism evidence="1 2">
    <name type="scientific">Escherichia coli</name>
    <dbReference type="NCBI Taxonomy" id="562"/>
    <lineage>
        <taxon>Bacteria</taxon>
        <taxon>Pseudomonadati</taxon>
        <taxon>Pseudomonadota</taxon>
        <taxon>Gammaproteobacteria</taxon>
        <taxon>Enterobacterales</taxon>
        <taxon>Enterobacteriaceae</taxon>
        <taxon>Escherichia</taxon>
    </lineage>
</organism>
<accession>A0A3S4LH11</accession>
<proteinExistence type="predicted"/>
<reference evidence="1 2" key="1">
    <citation type="submission" date="2018-12" db="EMBL/GenBank/DDBJ databases">
        <authorList>
            <consortium name="Pathogen Informatics"/>
        </authorList>
    </citation>
    <scope>NUCLEOTIDE SEQUENCE [LARGE SCALE GENOMIC DNA]</scope>
    <source>
        <strain evidence="1 2">NCTC9044</strain>
    </source>
</reference>
<gene>
    <name evidence="1" type="ORF">NCTC9044_02777</name>
</gene>
<evidence type="ECO:0000313" key="1">
    <source>
        <dbReference type="EMBL" id="VED11221.1"/>
    </source>
</evidence>
<name>A0A3S4LH11_ECOLX</name>
<protein>
    <submittedName>
        <fullName evidence="1">Uncharacterized protein</fullName>
    </submittedName>
</protein>
<dbReference type="AlphaFoldDB" id="A0A3S4LH11"/>
<dbReference type="Proteomes" id="UP000271797">
    <property type="component" value="Chromosome"/>
</dbReference>
<evidence type="ECO:0000313" key="2">
    <source>
        <dbReference type="Proteomes" id="UP000271797"/>
    </source>
</evidence>